<evidence type="ECO:0000313" key="3">
    <source>
        <dbReference type="Proteomes" id="UP001419268"/>
    </source>
</evidence>
<evidence type="ECO:0000313" key="2">
    <source>
        <dbReference type="EMBL" id="KAK9141105.1"/>
    </source>
</evidence>
<name>A0AAP0JY04_9MAGN</name>
<feature type="compositionally biased region" description="Polar residues" evidence="1">
    <location>
        <begin position="162"/>
        <end position="175"/>
    </location>
</feature>
<dbReference type="EMBL" id="JBBNAG010000004">
    <property type="protein sequence ID" value="KAK9141105.1"/>
    <property type="molecule type" value="Genomic_DNA"/>
</dbReference>
<sequence>MVEGGGVRDVRKVVFGRMEEDRGEWEIVEEEEGGGDGGKMRLILNKGWVVGKKIMITGVKKWKNPLAARESKDESKKEENVAVEEVEERKSEGGIGNAQENEPLEKENGVVRIEEEEKKPMLEKSENGGITGDHSNVDDKKAKTEEITSDNASDAMEEGHSTVDNASDASSQGSTGPAAGRGLAGSKSGKRNRKSKTGAAATATVSSKEAYSEEKKIWEQIDALRKILGYKIAPQVNSMEEVKALYVFTGVEPSSAFKGPSDLLTSLGKLHLLMSIVGVK</sequence>
<organism evidence="2 3">
    <name type="scientific">Stephania cephalantha</name>
    <dbReference type="NCBI Taxonomy" id="152367"/>
    <lineage>
        <taxon>Eukaryota</taxon>
        <taxon>Viridiplantae</taxon>
        <taxon>Streptophyta</taxon>
        <taxon>Embryophyta</taxon>
        <taxon>Tracheophyta</taxon>
        <taxon>Spermatophyta</taxon>
        <taxon>Magnoliopsida</taxon>
        <taxon>Ranunculales</taxon>
        <taxon>Menispermaceae</taxon>
        <taxon>Menispermoideae</taxon>
        <taxon>Cissampelideae</taxon>
        <taxon>Stephania</taxon>
    </lineage>
</organism>
<comment type="caution">
    <text evidence="2">The sequence shown here is derived from an EMBL/GenBank/DDBJ whole genome shotgun (WGS) entry which is preliminary data.</text>
</comment>
<dbReference type="AlphaFoldDB" id="A0AAP0JY04"/>
<accession>A0AAP0JY04</accession>
<gene>
    <name evidence="2" type="ORF">Scep_010786</name>
</gene>
<evidence type="ECO:0000256" key="1">
    <source>
        <dbReference type="SAM" id="MobiDB-lite"/>
    </source>
</evidence>
<keyword evidence="3" id="KW-1185">Reference proteome</keyword>
<feature type="compositionally biased region" description="Basic and acidic residues" evidence="1">
    <location>
        <begin position="135"/>
        <end position="146"/>
    </location>
</feature>
<dbReference type="PANTHER" id="PTHR37198:SF1">
    <property type="entry name" value="NUCLEOLIN"/>
    <property type="match status" value="1"/>
</dbReference>
<feature type="region of interest" description="Disordered" evidence="1">
    <location>
        <begin position="65"/>
        <end position="213"/>
    </location>
</feature>
<feature type="compositionally biased region" description="Basic and acidic residues" evidence="1">
    <location>
        <begin position="103"/>
        <end position="126"/>
    </location>
</feature>
<feature type="compositionally biased region" description="Basic and acidic residues" evidence="1">
    <location>
        <begin position="69"/>
        <end position="80"/>
    </location>
</feature>
<dbReference type="Proteomes" id="UP001419268">
    <property type="component" value="Unassembled WGS sequence"/>
</dbReference>
<proteinExistence type="predicted"/>
<dbReference type="PANTHER" id="PTHR37198">
    <property type="entry name" value="NUCLEOLIN"/>
    <property type="match status" value="1"/>
</dbReference>
<protein>
    <submittedName>
        <fullName evidence="2">Uncharacterized protein</fullName>
    </submittedName>
</protein>
<reference evidence="2 3" key="1">
    <citation type="submission" date="2024-01" db="EMBL/GenBank/DDBJ databases">
        <title>Genome assemblies of Stephania.</title>
        <authorList>
            <person name="Yang L."/>
        </authorList>
    </citation>
    <scope>NUCLEOTIDE SEQUENCE [LARGE SCALE GENOMIC DNA]</scope>
    <source>
        <strain evidence="2">JXDWG</strain>
        <tissue evidence="2">Leaf</tissue>
    </source>
</reference>